<evidence type="ECO:0000256" key="1">
    <source>
        <dbReference type="ARBA" id="ARBA00022723"/>
    </source>
</evidence>
<keyword evidence="3" id="KW-0349">Heme</keyword>
<feature type="transmembrane region" description="Helical" evidence="4">
    <location>
        <begin position="52"/>
        <end position="73"/>
    </location>
</feature>
<keyword evidence="7" id="KW-1185">Reference proteome</keyword>
<accession>A0A7U4E5I8</accession>
<keyword evidence="4" id="KW-1133">Transmembrane helix</keyword>
<dbReference type="PANTHER" id="PTHR35889">
    <property type="entry name" value="CYCLOINULO-OLIGOSACCHARIDE FRUCTANOTRANSFERASE-RELATED"/>
    <property type="match status" value="1"/>
</dbReference>
<dbReference type="Proteomes" id="UP000000493">
    <property type="component" value="Chromosome"/>
</dbReference>
<dbReference type="InterPro" id="IPR009056">
    <property type="entry name" value="Cyt_c-like_dom"/>
</dbReference>
<dbReference type="RefSeq" id="WP_013927521.1">
    <property type="nucleotide sequence ID" value="NC_015703.1"/>
</dbReference>
<evidence type="ECO:0000256" key="2">
    <source>
        <dbReference type="ARBA" id="ARBA00023004"/>
    </source>
</evidence>
<dbReference type="PANTHER" id="PTHR35889:SF3">
    <property type="entry name" value="F-BOX DOMAIN-CONTAINING PROTEIN"/>
    <property type="match status" value="1"/>
</dbReference>
<evidence type="ECO:0000313" key="7">
    <source>
        <dbReference type="Proteomes" id="UP000000493"/>
    </source>
</evidence>
<feature type="transmembrane region" description="Helical" evidence="4">
    <location>
        <begin position="114"/>
        <end position="133"/>
    </location>
</feature>
<dbReference type="GO" id="GO:0009055">
    <property type="term" value="F:electron transfer activity"/>
    <property type="evidence" value="ECO:0007669"/>
    <property type="project" value="InterPro"/>
</dbReference>
<evidence type="ECO:0000256" key="3">
    <source>
        <dbReference type="PROSITE-ProRule" id="PRU00433"/>
    </source>
</evidence>
<protein>
    <recommendedName>
        <fullName evidence="5">Cytochrome c domain-containing protein</fullName>
    </recommendedName>
</protein>
<dbReference type="SUPFAM" id="SSF52047">
    <property type="entry name" value="RNI-like"/>
    <property type="match status" value="1"/>
</dbReference>
<reference evidence="7" key="1">
    <citation type="submission" date="2011-06" db="EMBL/GenBank/DDBJ databases">
        <title>The complete genome of chromosome of Runella slithyformis DSM 19594.</title>
        <authorList>
            <consortium name="US DOE Joint Genome Institute (JGI-PGF)"/>
            <person name="Lucas S."/>
            <person name="Han J."/>
            <person name="Lapidus A."/>
            <person name="Bruce D."/>
            <person name="Goodwin L."/>
            <person name="Pitluck S."/>
            <person name="Peters L."/>
            <person name="Kyrpides N."/>
            <person name="Mavromatis K."/>
            <person name="Ivanova N."/>
            <person name="Ovchinnikova G."/>
            <person name="Zhang X."/>
            <person name="Misra M."/>
            <person name="Detter J.C."/>
            <person name="Tapia R."/>
            <person name="Han C."/>
            <person name="Land M."/>
            <person name="Hauser L."/>
            <person name="Markowitz V."/>
            <person name="Cheng J.-F."/>
            <person name="Hugenholtz P."/>
            <person name="Woyke T."/>
            <person name="Wu D."/>
            <person name="Tindall B."/>
            <person name="Faehrich R."/>
            <person name="Brambilla E."/>
            <person name="Klenk H.-P."/>
            <person name="Eisen J.A."/>
        </authorList>
    </citation>
    <scope>NUCLEOTIDE SEQUENCE [LARGE SCALE GENOMIC DNA]</scope>
    <source>
        <strain evidence="7">ATCC 29530 / DSM 19594 / LMG 11500 / NCIMB 11436 / LSU 4</strain>
    </source>
</reference>
<reference evidence="6 7" key="2">
    <citation type="journal article" date="2012" name="Stand. Genomic Sci.">
        <title>Complete genome sequence of the aquatic bacterium Runella slithyformis type strain (LSU 4(T)).</title>
        <authorList>
            <person name="Copeland A."/>
            <person name="Zhang X."/>
            <person name="Misra M."/>
            <person name="Lapidus A."/>
            <person name="Nolan M."/>
            <person name="Lucas S."/>
            <person name="Deshpande S."/>
            <person name="Cheng J.F."/>
            <person name="Tapia R."/>
            <person name="Goodwin L.A."/>
            <person name="Pitluck S."/>
            <person name="Liolios K."/>
            <person name="Pagani I."/>
            <person name="Ivanova N."/>
            <person name="Mikhailova N."/>
            <person name="Pati A."/>
            <person name="Chen A."/>
            <person name="Palaniappan K."/>
            <person name="Land M."/>
            <person name="Hauser L."/>
            <person name="Pan C."/>
            <person name="Jeffries C.D."/>
            <person name="Detter J.C."/>
            <person name="Brambilla E.M."/>
            <person name="Rohde M."/>
            <person name="Djao O.D."/>
            <person name="Goker M."/>
            <person name="Sikorski J."/>
            <person name="Tindall B.J."/>
            <person name="Woyke T."/>
            <person name="Bristow J."/>
            <person name="Eisen J.A."/>
            <person name="Markowitz V."/>
            <person name="Hugenholtz P."/>
            <person name="Kyrpides N.C."/>
            <person name="Klenk H.P."/>
            <person name="Mavromatis K."/>
        </authorList>
    </citation>
    <scope>NUCLEOTIDE SEQUENCE [LARGE SCALE GENOMIC DNA]</scope>
    <source>
        <strain evidence="7">ATCC 29530 / DSM 19594 / LMG 11500 / NCIMB 11436 / LSU 4</strain>
    </source>
</reference>
<dbReference type="AlphaFoldDB" id="A0A7U4E5I8"/>
<dbReference type="GO" id="GO:0046872">
    <property type="term" value="F:metal ion binding"/>
    <property type="evidence" value="ECO:0007669"/>
    <property type="project" value="UniProtKB-KW"/>
</dbReference>
<evidence type="ECO:0000313" key="6">
    <source>
        <dbReference type="EMBL" id="AEI48208.1"/>
    </source>
</evidence>
<dbReference type="PROSITE" id="PS51007">
    <property type="entry name" value="CYTC"/>
    <property type="match status" value="1"/>
</dbReference>
<feature type="transmembrane region" description="Helical" evidence="4">
    <location>
        <begin position="85"/>
        <end position="102"/>
    </location>
</feature>
<dbReference type="InterPro" id="IPR011429">
    <property type="entry name" value="Cyt_c_Planctomycete-type"/>
</dbReference>
<name>A0A7U4E5I8_RUNSL</name>
<gene>
    <name evidence="6" type="ordered locus">Runsl_1784</name>
</gene>
<dbReference type="GO" id="GO:0020037">
    <property type="term" value="F:heme binding"/>
    <property type="evidence" value="ECO:0007669"/>
    <property type="project" value="InterPro"/>
</dbReference>
<dbReference type="Pfam" id="PF07635">
    <property type="entry name" value="PSCyt1"/>
    <property type="match status" value="1"/>
</dbReference>
<dbReference type="Gene3D" id="3.80.10.10">
    <property type="entry name" value="Ribonuclease Inhibitor"/>
    <property type="match status" value="1"/>
</dbReference>
<keyword evidence="2 3" id="KW-0408">Iron</keyword>
<dbReference type="KEGG" id="rsi:Runsl_1784"/>
<keyword evidence="4" id="KW-0812">Transmembrane</keyword>
<sequence length="502" mass="54312">MILLQASDWAAFIGRFHPVLVHLPIGFLILAGLLEIGRLANKIEVKESTITFILFWSAIGATLSCIAGYLLSLGGGYEASLLEQHKWQGIWVAVAAWVAWVAKSDILSGKIPFANLLYLPALAVGAIFTMLAGHQGGSLTHGEGYLTQETPEPFRGWLGMEPKQEKGSDEIKPIDDVNNAMVFQDVVNPILKARCVQCHNANKSKGDLRMDQIELLKKGGENGPIFVVGKGEESELIKRCLLPLEDENHMPPKGKTQLSDHQVAILSWWIDQGAPFDKKVAELKTTEAIKPALAALSGSSSSAGSSALTTTSTESPVLSLKVPVPDAKAVEALKKAGLLVMPIANQSNLLEVNAVNVNSLTDAQIALLEPLKEQIIWLKLGDTKISDQAATTVAKLKNLQKLHLENTAITDATVRQLKSLPYLEYLNLVNTQVTDTGIKELSAAKSLRSLHVWQSKVTETGVAALKQAKPDAEVTLGINEQQIAEFIKAGETAPKPEETKKK</sequence>
<evidence type="ECO:0000259" key="5">
    <source>
        <dbReference type="PROSITE" id="PS51007"/>
    </source>
</evidence>
<organism evidence="6 7">
    <name type="scientific">Runella slithyformis (strain ATCC 29530 / DSM 19594 / LMG 11500 / NCIMB 11436 / LSU 4)</name>
    <dbReference type="NCBI Taxonomy" id="761193"/>
    <lineage>
        <taxon>Bacteria</taxon>
        <taxon>Pseudomonadati</taxon>
        <taxon>Bacteroidota</taxon>
        <taxon>Cytophagia</taxon>
        <taxon>Cytophagales</taxon>
        <taxon>Spirosomataceae</taxon>
        <taxon>Runella</taxon>
    </lineage>
</organism>
<proteinExistence type="predicted"/>
<evidence type="ECO:0000256" key="4">
    <source>
        <dbReference type="SAM" id="Phobius"/>
    </source>
</evidence>
<keyword evidence="1 3" id="KW-0479">Metal-binding</keyword>
<keyword evidence="4" id="KW-0472">Membrane</keyword>
<feature type="domain" description="Cytochrome c" evidence="5">
    <location>
        <begin position="174"/>
        <end position="313"/>
    </location>
</feature>
<dbReference type="EMBL" id="CP002859">
    <property type="protein sequence ID" value="AEI48208.1"/>
    <property type="molecule type" value="Genomic_DNA"/>
</dbReference>
<dbReference type="InterPro" id="IPR032675">
    <property type="entry name" value="LRR_dom_sf"/>
</dbReference>
<feature type="transmembrane region" description="Helical" evidence="4">
    <location>
        <begin position="20"/>
        <end position="40"/>
    </location>
</feature>